<name>A0A7W9DPM4_9ACTN</name>
<evidence type="ECO:0000256" key="5">
    <source>
        <dbReference type="ARBA" id="ARBA00022989"/>
    </source>
</evidence>
<evidence type="ECO:0000259" key="8">
    <source>
        <dbReference type="PROSITE" id="PS50928"/>
    </source>
</evidence>
<dbReference type="Gene3D" id="1.10.3720.10">
    <property type="entry name" value="MetI-like"/>
    <property type="match status" value="1"/>
</dbReference>
<dbReference type="EMBL" id="JACHBR010000001">
    <property type="protein sequence ID" value="MBB5626184.1"/>
    <property type="molecule type" value="Genomic_DNA"/>
</dbReference>
<keyword evidence="6 7" id="KW-0472">Membrane</keyword>
<evidence type="ECO:0000256" key="1">
    <source>
        <dbReference type="ARBA" id="ARBA00004651"/>
    </source>
</evidence>
<evidence type="ECO:0000256" key="7">
    <source>
        <dbReference type="RuleBase" id="RU363032"/>
    </source>
</evidence>
<reference evidence="9 10" key="1">
    <citation type="submission" date="2020-08" db="EMBL/GenBank/DDBJ databases">
        <title>Sequencing the genomes of 1000 actinobacteria strains.</title>
        <authorList>
            <person name="Klenk H.-P."/>
        </authorList>
    </citation>
    <scope>NUCLEOTIDE SEQUENCE [LARGE SCALE GENOMIC DNA]</scope>
    <source>
        <strain evidence="9 10">DSM 45790</strain>
    </source>
</reference>
<dbReference type="AlphaFoldDB" id="A0A7W9DPM4"/>
<accession>A0A7W9DPM4</accession>
<feature type="transmembrane region" description="Helical" evidence="7">
    <location>
        <begin position="106"/>
        <end position="130"/>
    </location>
</feature>
<keyword evidence="5 7" id="KW-1133">Transmembrane helix</keyword>
<feature type="transmembrane region" description="Helical" evidence="7">
    <location>
        <begin position="136"/>
        <end position="156"/>
    </location>
</feature>
<protein>
    <submittedName>
        <fullName evidence="9">ABC-type glycerol-3-phosphate transport system permease component</fullName>
    </submittedName>
</protein>
<evidence type="ECO:0000313" key="10">
    <source>
        <dbReference type="Proteomes" id="UP000588112"/>
    </source>
</evidence>
<evidence type="ECO:0000256" key="4">
    <source>
        <dbReference type="ARBA" id="ARBA00022692"/>
    </source>
</evidence>
<keyword evidence="10" id="KW-1185">Reference proteome</keyword>
<feature type="transmembrane region" description="Helical" evidence="7">
    <location>
        <begin position="182"/>
        <end position="204"/>
    </location>
</feature>
<feature type="domain" description="ABC transmembrane type-1" evidence="8">
    <location>
        <begin position="71"/>
        <end position="262"/>
    </location>
</feature>
<organism evidence="9 10">
    <name type="scientific">Sphaerisporangium krabiense</name>
    <dbReference type="NCBI Taxonomy" id="763782"/>
    <lineage>
        <taxon>Bacteria</taxon>
        <taxon>Bacillati</taxon>
        <taxon>Actinomycetota</taxon>
        <taxon>Actinomycetes</taxon>
        <taxon>Streptosporangiales</taxon>
        <taxon>Streptosporangiaceae</taxon>
        <taxon>Sphaerisporangium</taxon>
    </lineage>
</organism>
<keyword evidence="2 7" id="KW-0813">Transport</keyword>
<comment type="similarity">
    <text evidence="7">Belongs to the binding-protein-dependent transport system permease family.</text>
</comment>
<keyword evidence="3" id="KW-1003">Cell membrane</keyword>
<sequence>MTALARTGRVLRWAAVTAGGLAFAAVLAYAAVSAVKPAGEVLAVPLSWLPSSVEWHNIVLPFTETPFARYFGNSVFVGVTVTLLNVVTCTLAGYSFSKFSYPGRNVAFVVVLATLMVPLEVIYVPLYALIYDLGWVNSFAGLIVPAGTSAFGIFLMRQSIDTIPDELLEAARIDGAGVLRSLARIVVPLVRGPMAALALFIFMMNWDSHLWPLLVAGDDDHRTLPVGLAAMQANNLGASGVPMMMAAAVLAMLPTVLLFLSLQRRFVEGVAMSAGLR</sequence>
<dbReference type="InterPro" id="IPR035906">
    <property type="entry name" value="MetI-like_sf"/>
</dbReference>
<dbReference type="SUPFAM" id="SSF161098">
    <property type="entry name" value="MetI-like"/>
    <property type="match status" value="1"/>
</dbReference>
<evidence type="ECO:0000256" key="3">
    <source>
        <dbReference type="ARBA" id="ARBA00022475"/>
    </source>
</evidence>
<evidence type="ECO:0000256" key="6">
    <source>
        <dbReference type="ARBA" id="ARBA00023136"/>
    </source>
</evidence>
<evidence type="ECO:0000313" key="9">
    <source>
        <dbReference type="EMBL" id="MBB5626184.1"/>
    </source>
</evidence>
<feature type="transmembrane region" description="Helical" evidence="7">
    <location>
        <begin position="67"/>
        <end position="94"/>
    </location>
</feature>
<keyword evidence="4 7" id="KW-0812">Transmembrane</keyword>
<dbReference type="GO" id="GO:0055085">
    <property type="term" value="P:transmembrane transport"/>
    <property type="evidence" value="ECO:0007669"/>
    <property type="project" value="InterPro"/>
</dbReference>
<evidence type="ECO:0000256" key="2">
    <source>
        <dbReference type="ARBA" id="ARBA00022448"/>
    </source>
</evidence>
<dbReference type="GO" id="GO:0005886">
    <property type="term" value="C:plasma membrane"/>
    <property type="evidence" value="ECO:0007669"/>
    <property type="project" value="UniProtKB-SubCell"/>
</dbReference>
<comment type="caution">
    <text evidence="9">The sequence shown here is derived from an EMBL/GenBank/DDBJ whole genome shotgun (WGS) entry which is preliminary data.</text>
</comment>
<gene>
    <name evidence="9" type="ORF">BJ981_001883</name>
</gene>
<dbReference type="PROSITE" id="PS50928">
    <property type="entry name" value="ABC_TM1"/>
    <property type="match status" value="1"/>
</dbReference>
<proteinExistence type="inferred from homology"/>
<feature type="transmembrane region" description="Helical" evidence="7">
    <location>
        <begin position="241"/>
        <end position="262"/>
    </location>
</feature>
<dbReference type="Proteomes" id="UP000588112">
    <property type="component" value="Unassembled WGS sequence"/>
</dbReference>
<comment type="subcellular location">
    <subcellularLocation>
        <location evidence="1 7">Cell membrane</location>
        <topology evidence="1 7">Multi-pass membrane protein</topology>
    </subcellularLocation>
</comment>
<dbReference type="CDD" id="cd06261">
    <property type="entry name" value="TM_PBP2"/>
    <property type="match status" value="1"/>
</dbReference>
<dbReference type="RefSeq" id="WP_184609989.1">
    <property type="nucleotide sequence ID" value="NZ_BOOS01000063.1"/>
</dbReference>
<dbReference type="PANTHER" id="PTHR43744:SF12">
    <property type="entry name" value="ABC TRANSPORTER PERMEASE PROTEIN MG189-RELATED"/>
    <property type="match status" value="1"/>
</dbReference>
<dbReference type="PANTHER" id="PTHR43744">
    <property type="entry name" value="ABC TRANSPORTER PERMEASE PROTEIN MG189-RELATED-RELATED"/>
    <property type="match status" value="1"/>
</dbReference>
<dbReference type="Pfam" id="PF00528">
    <property type="entry name" value="BPD_transp_1"/>
    <property type="match status" value="1"/>
</dbReference>
<dbReference type="InterPro" id="IPR000515">
    <property type="entry name" value="MetI-like"/>
</dbReference>